<evidence type="ECO:0000313" key="13">
    <source>
        <dbReference type="EMBL" id="GAB79208.1"/>
    </source>
</evidence>
<evidence type="ECO:0000256" key="3">
    <source>
        <dbReference type="ARBA" id="ARBA00022538"/>
    </source>
</evidence>
<evidence type="ECO:0000313" key="14">
    <source>
        <dbReference type="Proteomes" id="UP000008495"/>
    </source>
</evidence>
<dbReference type="GO" id="GO:0008556">
    <property type="term" value="F:P-type potassium transmembrane transporter activity"/>
    <property type="evidence" value="ECO:0007669"/>
    <property type="project" value="InterPro"/>
</dbReference>
<keyword evidence="3 11" id="KW-0633">Potassium transport</keyword>
<keyword evidence="1 11" id="KW-0813">Transport</keyword>
<feature type="region of interest" description="Disordered" evidence="12">
    <location>
        <begin position="58"/>
        <end position="93"/>
    </location>
</feature>
<keyword evidence="6 11" id="KW-0067">ATP-binding</keyword>
<dbReference type="Pfam" id="PF02669">
    <property type="entry name" value="KdpC"/>
    <property type="match status" value="1"/>
</dbReference>
<reference evidence="13 14" key="1">
    <citation type="submission" date="2012-08" db="EMBL/GenBank/DDBJ databases">
        <title>Whole genome shotgun sequence of Austwickia chelonae NBRC 105200.</title>
        <authorList>
            <person name="Yoshida I."/>
            <person name="Hosoyama A."/>
            <person name="Tsuchikane K."/>
            <person name="Katsumata H."/>
            <person name="Ando Y."/>
            <person name="Ohji S."/>
            <person name="Hamada M."/>
            <person name="Tamura T."/>
            <person name="Yamazoe A."/>
            <person name="Yamazaki S."/>
            <person name="Fujita N."/>
        </authorList>
    </citation>
    <scope>NUCLEOTIDE SEQUENCE [LARGE SCALE GENOMIC DNA]</scope>
    <source>
        <strain evidence="13 14">NBRC 105200</strain>
    </source>
</reference>
<name>K6VAE6_9MICO</name>
<dbReference type="PANTHER" id="PTHR30042">
    <property type="entry name" value="POTASSIUM-TRANSPORTING ATPASE C CHAIN"/>
    <property type="match status" value="1"/>
</dbReference>
<feature type="compositionally biased region" description="Polar residues" evidence="12">
    <location>
        <begin position="80"/>
        <end position="90"/>
    </location>
</feature>
<evidence type="ECO:0000256" key="7">
    <source>
        <dbReference type="ARBA" id="ARBA00022958"/>
    </source>
</evidence>
<keyword evidence="10 11" id="KW-0472">Membrane</keyword>
<keyword evidence="2 11" id="KW-1003">Cell membrane</keyword>
<dbReference type="GO" id="GO:0005524">
    <property type="term" value="F:ATP binding"/>
    <property type="evidence" value="ECO:0007669"/>
    <property type="project" value="UniProtKB-UniRule"/>
</dbReference>
<sequence>MRGMSRQWGAALRMLLCCTVLLGVAYPLAITAVARTVVPDRADGQQVVHQGRVVGSALLGQDSPGADWFQPRPSHPGRSGENSGGSNLSPVSDEHRAIVRQRAQELRRDNPDAPEEIPADALTASASGLDPQISPEYARWQAPRVAAARGLPVGVVRDLVEQHVRGRSLGFLGQPRVNVLELNVAVAQVPRHVG</sequence>
<keyword evidence="7 11" id="KW-0630">Potassium</keyword>
<dbReference type="NCBIfam" id="NF001454">
    <property type="entry name" value="PRK00315.1"/>
    <property type="match status" value="1"/>
</dbReference>
<proteinExistence type="inferred from homology"/>
<dbReference type="HAMAP" id="MF_00276">
    <property type="entry name" value="KdpC"/>
    <property type="match status" value="1"/>
</dbReference>
<dbReference type="InterPro" id="IPR003820">
    <property type="entry name" value="KdpC"/>
</dbReference>
<evidence type="ECO:0000256" key="10">
    <source>
        <dbReference type="ARBA" id="ARBA00023136"/>
    </source>
</evidence>
<evidence type="ECO:0000256" key="5">
    <source>
        <dbReference type="ARBA" id="ARBA00022741"/>
    </source>
</evidence>
<dbReference type="STRING" id="100225.SAMN05421595_2516"/>
<evidence type="ECO:0000256" key="9">
    <source>
        <dbReference type="ARBA" id="ARBA00023065"/>
    </source>
</evidence>
<keyword evidence="14" id="KW-1185">Reference proteome</keyword>
<comment type="caution">
    <text evidence="13">The sequence shown here is derived from an EMBL/GenBank/DDBJ whole genome shotgun (WGS) entry which is preliminary data.</text>
</comment>
<dbReference type="RefSeq" id="WP_006503965.1">
    <property type="nucleotide sequence ID" value="NZ_BAGZ01000021.1"/>
</dbReference>
<keyword evidence="5 11" id="KW-0547">Nucleotide-binding</keyword>
<organism evidence="13 14">
    <name type="scientific">Austwickia chelonae NBRC 105200</name>
    <dbReference type="NCBI Taxonomy" id="1184607"/>
    <lineage>
        <taxon>Bacteria</taxon>
        <taxon>Bacillati</taxon>
        <taxon>Actinomycetota</taxon>
        <taxon>Actinomycetes</taxon>
        <taxon>Micrococcales</taxon>
        <taxon>Dermatophilaceae</taxon>
        <taxon>Austwickia</taxon>
    </lineage>
</organism>
<comment type="function">
    <text evidence="11">Part of the high-affinity ATP-driven potassium transport (or Kdp) system, which catalyzes the hydrolysis of ATP coupled with the electrogenic transport of potassium into the cytoplasm. This subunit acts as a catalytic chaperone that increases the ATP-binding affinity of the ATP-hydrolyzing subunit KdpB by the formation of a transient KdpB/KdpC/ATP ternary complex.</text>
</comment>
<evidence type="ECO:0000256" key="2">
    <source>
        <dbReference type="ARBA" id="ARBA00022475"/>
    </source>
</evidence>
<keyword evidence="8 11" id="KW-1133">Transmembrane helix</keyword>
<dbReference type="EMBL" id="BAGZ01000021">
    <property type="protein sequence ID" value="GAB79208.1"/>
    <property type="molecule type" value="Genomic_DNA"/>
</dbReference>
<evidence type="ECO:0000256" key="4">
    <source>
        <dbReference type="ARBA" id="ARBA00022692"/>
    </source>
</evidence>
<comment type="subunit">
    <text evidence="11">The system is composed of three essential subunits: KdpA, KdpB and KdpC.</text>
</comment>
<accession>K6VAE6</accession>
<comment type="similarity">
    <text evidence="11">Belongs to the KdpC family.</text>
</comment>
<dbReference type="AlphaFoldDB" id="K6VAE6"/>
<dbReference type="OrthoDB" id="9788285at2"/>
<keyword evidence="9 11" id="KW-0406">Ion transport</keyword>
<comment type="subcellular location">
    <subcellularLocation>
        <location evidence="11">Cell membrane</location>
        <topology evidence="11">Single-pass membrane protein</topology>
    </subcellularLocation>
</comment>
<evidence type="ECO:0000256" key="8">
    <source>
        <dbReference type="ARBA" id="ARBA00022989"/>
    </source>
</evidence>
<evidence type="ECO:0000256" key="1">
    <source>
        <dbReference type="ARBA" id="ARBA00022448"/>
    </source>
</evidence>
<dbReference type="eggNOG" id="COG2156">
    <property type="taxonomic scope" value="Bacteria"/>
</dbReference>
<gene>
    <name evidence="11 13" type="primary">kdpC</name>
    <name evidence="13" type="ORF">AUCHE_21_00340</name>
</gene>
<dbReference type="Proteomes" id="UP000008495">
    <property type="component" value="Unassembled WGS sequence"/>
</dbReference>
<keyword evidence="4 11" id="KW-0812">Transmembrane</keyword>
<dbReference type="GO" id="GO:0005886">
    <property type="term" value="C:plasma membrane"/>
    <property type="evidence" value="ECO:0007669"/>
    <property type="project" value="UniProtKB-SubCell"/>
</dbReference>
<evidence type="ECO:0000256" key="12">
    <source>
        <dbReference type="SAM" id="MobiDB-lite"/>
    </source>
</evidence>
<dbReference type="PANTHER" id="PTHR30042:SF2">
    <property type="entry name" value="POTASSIUM-TRANSPORTING ATPASE KDPC SUBUNIT"/>
    <property type="match status" value="1"/>
</dbReference>
<dbReference type="PIRSF" id="PIRSF001296">
    <property type="entry name" value="K_ATPase_KdpC"/>
    <property type="match status" value="1"/>
</dbReference>
<protein>
    <recommendedName>
        <fullName evidence="11">Potassium-transporting ATPase KdpC subunit</fullName>
    </recommendedName>
    <alternativeName>
        <fullName evidence="11">ATP phosphohydrolase [potassium-transporting] C chain</fullName>
    </alternativeName>
    <alternativeName>
        <fullName evidence="11">Potassium-binding and translocating subunit C</fullName>
    </alternativeName>
    <alternativeName>
        <fullName evidence="11">Potassium-translocating ATPase C chain</fullName>
    </alternativeName>
</protein>
<evidence type="ECO:0000256" key="11">
    <source>
        <dbReference type="HAMAP-Rule" id="MF_00276"/>
    </source>
</evidence>
<evidence type="ECO:0000256" key="6">
    <source>
        <dbReference type="ARBA" id="ARBA00022840"/>
    </source>
</evidence>
<dbReference type="NCBIfam" id="TIGR00681">
    <property type="entry name" value="kdpC"/>
    <property type="match status" value="1"/>
</dbReference>